<dbReference type="AlphaFoldDB" id="A0A8K0UHV7"/>
<reference evidence="1" key="1">
    <citation type="journal article" date="2021" name="New Phytol.">
        <title>Evolutionary innovations through gain and loss of genes in the ectomycorrhizal Boletales.</title>
        <authorList>
            <person name="Wu G."/>
            <person name="Miyauchi S."/>
            <person name="Morin E."/>
            <person name="Kuo A."/>
            <person name="Drula E."/>
            <person name="Varga T."/>
            <person name="Kohler A."/>
            <person name="Feng B."/>
            <person name="Cao Y."/>
            <person name="Lipzen A."/>
            <person name="Daum C."/>
            <person name="Hundley H."/>
            <person name="Pangilinan J."/>
            <person name="Johnson J."/>
            <person name="Barry K."/>
            <person name="LaButti K."/>
            <person name="Ng V."/>
            <person name="Ahrendt S."/>
            <person name="Min B."/>
            <person name="Choi I.G."/>
            <person name="Park H."/>
            <person name="Plett J.M."/>
            <person name="Magnuson J."/>
            <person name="Spatafora J.W."/>
            <person name="Nagy L.G."/>
            <person name="Henrissat B."/>
            <person name="Grigoriev I.V."/>
            <person name="Yang Z.L."/>
            <person name="Xu J."/>
            <person name="Martin F.M."/>
        </authorList>
    </citation>
    <scope>NUCLEOTIDE SEQUENCE</scope>
    <source>
        <strain evidence="1">KKN 215</strain>
    </source>
</reference>
<dbReference type="EMBL" id="JAEVFJ010000036">
    <property type="protein sequence ID" value="KAH8091410.1"/>
    <property type="molecule type" value="Genomic_DNA"/>
</dbReference>
<dbReference type="Proteomes" id="UP000813824">
    <property type="component" value="Unassembled WGS sequence"/>
</dbReference>
<name>A0A8K0UHV7_9AGAR</name>
<keyword evidence="2" id="KW-1185">Reference proteome</keyword>
<protein>
    <recommendedName>
        <fullName evidence="3">F-box domain-containing protein</fullName>
    </recommendedName>
</protein>
<sequence length="318" mass="37167">MDDLDWKIPLPPQGFFDVFFPSDESQIQETQRRILETQMQRRWEKERKRRLPVELWMLVLDSVAEDDASWDPNGHLSQCRQVCKAWWHKCDQLLGPLRVLRMRSAEDVASLAVSLRTPPGTARRIRGIHVEASDGAECQWMTSVPVLLPELPNLKTLRFSDTNLSSQHTRLRQNYSLFRRCECHHLEIARPRCVKWSHLMGLVSVINPARLTLTTRGHDFRRRVILPEGPFELRLQNLSSMSWYVLLGEVTSWYFAAPRLKKIVLYVRDTEALSPHDKHVWLRKIDGLFCPPHRLPELETVHLHIGTVHVFVSQGIQR</sequence>
<organism evidence="1 2">
    <name type="scientific">Cristinia sonorae</name>
    <dbReference type="NCBI Taxonomy" id="1940300"/>
    <lineage>
        <taxon>Eukaryota</taxon>
        <taxon>Fungi</taxon>
        <taxon>Dikarya</taxon>
        <taxon>Basidiomycota</taxon>
        <taxon>Agaricomycotina</taxon>
        <taxon>Agaricomycetes</taxon>
        <taxon>Agaricomycetidae</taxon>
        <taxon>Agaricales</taxon>
        <taxon>Pleurotineae</taxon>
        <taxon>Stephanosporaceae</taxon>
        <taxon>Cristinia</taxon>
    </lineage>
</organism>
<accession>A0A8K0UHV7</accession>
<comment type="caution">
    <text evidence="1">The sequence shown here is derived from an EMBL/GenBank/DDBJ whole genome shotgun (WGS) entry which is preliminary data.</text>
</comment>
<evidence type="ECO:0000313" key="1">
    <source>
        <dbReference type="EMBL" id="KAH8091410.1"/>
    </source>
</evidence>
<proteinExistence type="predicted"/>
<gene>
    <name evidence="1" type="ORF">BXZ70DRAFT_485812</name>
</gene>
<evidence type="ECO:0000313" key="2">
    <source>
        <dbReference type="Proteomes" id="UP000813824"/>
    </source>
</evidence>
<evidence type="ECO:0008006" key="3">
    <source>
        <dbReference type="Google" id="ProtNLM"/>
    </source>
</evidence>
<dbReference type="OrthoDB" id="2788229at2759"/>